<keyword evidence="2" id="KW-1185">Reference proteome</keyword>
<evidence type="ECO:0000256" key="1">
    <source>
        <dbReference type="SAM" id="MobiDB-lite"/>
    </source>
</evidence>
<evidence type="ECO:0000313" key="2">
    <source>
        <dbReference type="Proteomes" id="UP000694843"/>
    </source>
</evidence>
<accession>A0A8B7MY08</accession>
<gene>
    <name evidence="3" type="primary">LOC108664367</name>
</gene>
<feature type="non-terminal residue" evidence="3">
    <location>
        <position position="87"/>
    </location>
</feature>
<feature type="region of interest" description="Disordered" evidence="1">
    <location>
        <begin position="30"/>
        <end position="87"/>
    </location>
</feature>
<sequence>MPKEETKAALPDLKTAGMQQVEKLVCKAASRYRLSHPSDPPTSRARPRKDRMVSPCSSPATSPALASSPTPPPPLYASPSPTPLTNP</sequence>
<feature type="compositionally biased region" description="Low complexity" evidence="1">
    <location>
        <begin position="54"/>
        <end position="68"/>
    </location>
</feature>
<reference evidence="3" key="1">
    <citation type="submission" date="2025-08" db="UniProtKB">
        <authorList>
            <consortium name="RefSeq"/>
        </authorList>
    </citation>
    <scope>IDENTIFICATION</scope>
</reference>
<feature type="compositionally biased region" description="Pro residues" evidence="1">
    <location>
        <begin position="69"/>
        <end position="87"/>
    </location>
</feature>
<dbReference type="AlphaFoldDB" id="A0A8B7MY08"/>
<proteinExistence type="predicted"/>
<dbReference type="Proteomes" id="UP000694843">
    <property type="component" value="Unplaced"/>
</dbReference>
<dbReference type="RefSeq" id="XP_018006432.1">
    <property type="nucleotide sequence ID" value="XM_018150943.1"/>
</dbReference>
<dbReference type="KEGG" id="hazt:108664367"/>
<name>A0A8B7MY08_HYAAZ</name>
<organism evidence="2 3">
    <name type="scientific">Hyalella azteca</name>
    <name type="common">Amphipod</name>
    <dbReference type="NCBI Taxonomy" id="294128"/>
    <lineage>
        <taxon>Eukaryota</taxon>
        <taxon>Metazoa</taxon>
        <taxon>Ecdysozoa</taxon>
        <taxon>Arthropoda</taxon>
        <taxon>Crustacea</taxon>
        <taxon>Multicrustacea</taxon>
        <taxon>Malacostraca</taxon>
        <taxon>Eumalacostraca</taxon>
        <taxon>Peracarida</taxon>
        <taxon>Amphipoda</taxon>
        <taxon>Senticaudata</taxon>
        <taxon>Talitrida</taxon>
        <taxon>Talitroidea</taxon>
        <taxon>Hyalellidae</taxon>
        <taxon>Hyalella</taxon>
    </lineage>
</organism>
<protein>
    <submittedName>
        <fullName evidence="3">Vegetative cell wall protein gp1</fullName>
    </submittedName>
</protein>
<dbReference type="GeneID" id="108664367"/>
<evidence type="ECO:0000313" key="3">
    <source>
        <dbReference type="RefSeq" id="XP_018006432.1"/>
    </source>
</evidence>